<dbReference type="Pfam" id="PF20431">
    <property type="entry name" value="E_motif"/>
    <property type="match status" value="1"/>
</dbReference>
<feature type="repeat" description="PPR" evidence="2">
    <location>
        <begin position="134"/>
        <end position="164"/>
    </location>
</feature>
<dbReference type="InterPro" id="IPR046960">
    <property type="entry name" value="PPR_At4g14850-like_plant"/>
</dbReference>
<dbReference type="FunFam" id="1.25.40.10:FF:000436">
    <property type="entry name" value="Pentatricopeptide repeat-containing protein At5g39350 family"/>
    <property type="match status" value="1"/>
</dbReference>
<evidence type="ECO:0000259" key="3">
    <source>
        <dbReference type="Pfam" id="PF14432"/>
    </source>
</evidence>
<evidence type="ECO:0000313" key="4">
    <source>
        <dbReference type="EMBL" id="KAF8405479.1"/>
    </source>
</evidence>
<evidence type="ECO:0000256" key="1">
    <source>
        <dbReference type="ARBA" id="ARBA00022737"/>
    </source>
</evidence>
<evidence type="ECO:0000313" key="5">
    <source>
        <dbReference type="Proteomes" id="UP000655225"/>
    </source>
</evidence>
<dbReference type="InterPro" id="IPR011990">
    <property type="entry name" value="TPR-like_helical_dom_sf"/>
</dbReference>
<evidence type="ECO:0000256" key="2">
    <source>
        <dbReference type="PROSITE-ProRule" id="PRU00708"/>
    </source>
</evidence>
<protein>
    <recommendedName>
        <fullName evidence="3">DYW domain-containing protein</fullName>
    </recommendedName>
</protein>
<feature type="repeat" description="PPR" evidence="2">
    <location>
        <begin position="236"/>
        <end position="270"/>
    </location>
</feature>
<keyword evidence="1" id="KW-0677">Repeat</keyword>
<dbReference type="Pfam" id="PF20430">
    <property type="entry name" value="Eplus_motif"/>
    <property type="match status" value="1"/>
</dbReference>
<dbReference type="Gene3D" id="1.25.40.10">
    <property type="entry name" value="Tetratricopeptide repeat domain"/>
    <property type="match status" value="3"/>
</dbReference>
<dbReference type="GO" id="GO:0008270">
    <property type="term" value="F:zinc ion binding"/>
    <property type="evidence" value="ECO:0007669"/>
    <property type="project" value="InterPro"/>
</dbReference>
<dbReference type="InterPro" id="IPR046848">
    <property type="entry name" value="E_motif"/>
</dbReference>
<dbReference type="Pfam" id="PF13041">
    <property type="entry name" value="PPR_2"/>
    <property type="match status" value="2"/>
</dbReference>
<accession>A0A834ZDX6</accession>
<dbReference type="OrthoDB" id="185373at2759"/>
<dbReference type="FunFam" id="1.25.40.10:FF:000407">
    <property type="entry name" value="Putative pentatricopeptide repeat-containing protein"/>
    <property type="match status" value="1"/>
</dbReference>
<comment type="caution">
    <text evidence="4">The sequence shown here is derived from an EMBL/GenBank/DDBJ whole genome shotgun (WGS) entry which is preliminary data.</text>
</comment>
<feature type="repeat" description="PPR" evidence="2">
    <location>
        <begin position="474"/>
        <end position="508"/>
    </location>
</feature>
<dbReference type="GO" id="GO:0009451">
    <property type="term" value="P:RNA modification"/>
    <property type="evidence" value="ECO:0007669"/>
    <property type="project" value="InterPro"/>
</dbReference>
<reference evidence="4 5" key="1">
    <citation type="submission" date="2020-04" db="EMBL/GenBank/DDBJ databases">
        <title>Plant Genome Project.</title>
        <authorList>
            <person name="Zhang R.-G."/>
        </authorList>
    </citation>
    <scope>NUCLEOTIDE SEQUENCE [LARGE SCALE GENOMIC DNA]</scope>
    <source>
        <strain evidence="4">YNK0</strain>
        <tissue evidence="4">Leaf</tissue>
    </source>
</reference>
<dbReference type="EMBL" id="JABCRI010000006">
    <property type="protein sequence ID" value="KAF8405479.1"/>
    <property type="molecule type" value="Genomic_DNA"/>
</dbReference>
<dbReference type="NCBIfam" id="TIGR00756">
    <property type="entry name" value="PPR"/>
    <property type="match status" value="5"/>
</dbReference>
<dbReference type="PANTHER" id="PTHR47926:SF533">
    <property type="entry name" value="DYW DOMAIN-CONTAINING PROTEIN"/>
    <property type="match status" value="1"/>
</dbReference>
<dbReference type="Pfam" id="PF01535">
    <property type="entry name" value="PPR"/>
    <property type="match status" value="4"/>
</dbReference>
<dbReference type="GO" id="GO:0003723">
    <property type="term" value="F:RNA binding"/>
    <property type="evidence" value="ECO:0007669"/>
    <property type="project" value="InterPro"/>
</dbReference>
<feature type="repeat" description="PPR" evidence="2">
    <location>
        <begin position="205"/>
        <end position="235"/>
    </location>
</feature>
<name>A0A834ZDX6_TETSI</name>
<keyword evidence="5" id="KW-1185">Reference proteome</keyword>
<dbReference type="PROSITE" id="PS51375">
    <property type="entry name" value="PPR"/>
    <property type="match status" value="5"/>
</dbReference>
<dbReference type="InterPro" id="IPR032867">
    <property type="entry name" value="DYW_dom"/>
</dbReference>
<organism evidence="4 5">
    <name type="scientific">Tetracentron sinense</name>
    <name type="common">Spur-leaf</name>
    <dbReference type="NCBI Taxonomy" id="13715"/>
    <lineage>
        <taxon>Eukaryota</taxon>
        <taxon>Viridiplantae</taxon>
        <taxon>Streptophyta</taxon>
        <taxon>Embryophyta</taxon>
        <taxon>Tracheophyta</taxon>
        <taxon>Spermatophyta</taxon>
        <taxon>Magnoliopsida</taxon>
        <taxon>Trochodendrales</taxon>
        <taxon>Trochodendraceae</taxon>
        <taxon>Tetracentron</taxon>
    </lineage>
</organism>
<gene>
    <name evidence="4" type="ORF">HHK36_010385</name>
</gene>
<dbReference type="PANTHER" id="PTHR47926">
    <property type="entry name" value="PENTATRICOPEPTIDE REPEAT-CONTAINING PROTEIN"/>
    <property type="match status" value="1"/>
</dbReference>
<dbReference type="InterPro" id="IPR002885">
    <property type="entry name" value="PPR_rpt"/>
</dbReference>
<dbReference type="OMA" id="YRHGFIG"/>
<sequence length="644" mass="71688">MVSLIEAGCRRASSILEMELLGICRGLEKAIHFKYTTSLFLRNCITKRNICTASLTQYALQFYSDTSPEGVLPALLCAISACSSISNCRFIHARAIKSVKYSHGFIGDRLVAAYVKFGCMDDARRLFVEMPDKDLVSWNSMISLHSRRGDVSESLNVFCVMRSEMGMKANEVTLISILPACADMRALNEGKYIHGYAVKSGIASETKVVNSLINMYGKCGSVDAAWQLFEAMQVKNLVSWNSIVSIYTQSGFADEGISLFNLMRNAGIKPDRATLVTLLQACADLAAEKQAKAIHGYILSCGFNTDFAVTTVLISVYAKSGRLHDSNEVFGEMKYPDRIAWTAMLAGYAMHGHGREAIEVFDLMVKEGVSPDHVTFTHLLSACSHSGLVKEGKKYFELMSKVYGIEPRVDHYSCMVDLLGRSGLLKEAIGLIESMPIKPNAGVWGALLGACRIYHSIELGKEVAERLFALDPWDPRNYIVLSNMYSASGLWRDASRVRALMKERGLRKKPGCSFIEHRNKVHRFVVGDRSHPESEEIYSKLEELMEKIHKAGFIPKTELVLHDVDEEVKEDMISKHSEKLAIAFGLLVTGAGMPIMITKNLRICGDCHSAAKFISLIEKRTIIIRDSKRFHHFANGLCSCGDYW</sequence>
<dbReference type="InterPro" id="IPR046849">
    <property type="entry name" value="E2_motif"/>
</dbReference>
<feature type="domain" description="DYW" evidence="3">
    <location>
        <begin position="552"/>
        <end position="644"/>
    </location>
</feature>
<proteinExistence type="predicted"/>
<dbReference type="Pfam" id="PF14432">
    <property type="entry name" value="DYW_deaminase"/>
    <property type="match status" value="1"/>
</dbReference>
<dbReference type="Proteomes" id="UP000655225">
    <property type="component" value="Unassembled WGS sequence"/>
</dbReference>
<feature type="repeat" description="PPR" evidence="2">
    <location>
        <begin position="337"/>
        <end position="371"/>
    </location>
</feature>
<dbReference type="AlphaFoldDB" id="A0A834ZDX6"/>